<feature type="chain" id="PRO_5006604846" description="Alginate export domain-containing protein" evidence="1">
    <location>
        <begin position="24"/>
        <end position="493"/>
    </location>
</feature>
<gene>
    <name evidence="2" type="ORF">Tel_02740</name>
</gene>
<dbReference type="STRING" id="1748243.Tel_02740"/>
<dbReference type="Proteomes" id="UP000055136">
    <property type="component" value="Chromosome"/>
</dbReference>
<evidence type="ECO:0000313" key="2">
    <source>
        <dbReference type="EMBL" id="ALP52146.1"/>
    </source>
</evidence>
<dbReference type="Pfam" id="PF06980">
    <property type="entry name" value="DUF1302"/>
    <property type="match status" value="1"/>
</dbReference>
<evidence type="ECO:0008006" key="4">
    <source>
        <dbReference type="Google" id="ProtNLM"/>
    </source>
</evidence>
<accession>A0A0S2TAG5</accession>
<sequence length="493" mass="57042">MIKQLWQFIVAVACCSVISSTSAQETDLNLDFDSLFTETVQQQEEESSLWSDLRLSGYLKNETAYRLREPRSITKIRNIGYLNAQYPFGNRVDFNFTGWAYYDLAYDLFNYETIAARLERNSEEPLAFVENLAQEKDSPVAQIRELYFDMAYDTLDLRIGKQYVIWGVLEGVRVVDEINPMDFRELILPDLIDYRISLWTVKLDYYANAGDVQLLWIPDLQFHEPAPPGSEWELLQEVPGTRKPESWTLENSEFGIKFDTYLANTELSFSYFYTWDDFPVIFRTVKIGASANEGPVFFPSYTRISMYGATAVRPVGEYILKGELAYVEDKFFGRSNVADANNDGFVDTNGEAQKDHIRWGMGVDFLAFGWDVAVGATQWIILDYEPNLIQDRVDTSYNLFVRREFPQYALTVQGLWIFLQQMNESYMKPKATFQLSDRFQIAVGLDLFDGEKSDFGLSTVTAQGQFNADVQRAQFLGNFHNNDRIFFEFKYSF</sequence>
<keyword evidence="1" id="KW-0732">Signal</keyword>
<evidence type="ECO:0000256" key="1">
    <source>
        <dbReference type="SAM" id="SignalP"/>
    </source>
</evidence>
<reference evidence="2" key="1">
    <citation type="submission" date="2015-10" db="EMBL/GenBank/DDBJ databases">
        <title>Description of Candidatus Tenderia electrophaga gen. nov, sp. nov., an Uncultivated Electroautotroph from a Biocathode Enrichment.</title>
        <authorList>
            <person name="Eddie B.J."/>
            <person name="Malanoski A.P."/>
            <person name="Wang Z."/>
            <person name="Hall R.J."/>
            <person name="Oh S.D."/>
            <person name="Heiner C."/>
            <person name="Lin B."/>
            <person name="Strycharz-Glaven S.M."/>
        </authorList>
    </citation>
    <scope>NUCLEOTIDE SEQUENCE [LARGE SCALE GENOMIC DNA]</scope>
    <source>
        <strain evidence="2">NRL1</strain>
    </source>
</reference>
<dbReference type="KEGG" id="tee:Tel_02740"/>
<evidence type="ECO:0000313" key="3">
    <source>
        <dbReference type="Proteomes" id="UP000055136"/>
    </source>
</evidence>
<dbReference type="InterPro" id="IPR010727">
    <property type="entry name" value="DUF1302"/>
</dbReference>
<protein>
    <recommendedName>
        <fullName evidence="4">Alginate export domain-containing protein</fullName>
    </recommendedName>
</protein>
<name>A0A0S2TAG5_9GAMM</name>
<dbReference type="AlphaFoldDB" id="A0A0S2TAG5"/>
<dbReference type="EMBL" id="CP013099">
    <property type="protein sequence ID" value="ALP52146.1"/>
    <property type="molecule type" value="Genomic_DNA"/>
</dbReference>
<feature type="signal peptide" evidence="1">
    <location>
        <begin position="1"/>
        <end position="23"/>
    </location>
</feature>
<keyword evidence="3" id="KW-1185">Reference proteome</keyword>
<proteinExistence type="predicted"/>
<organism evidence="2 3">
    <name type="scientific">Candidatus Tenderia electrophaga</name>
    <dbReference type="NCBI Taxonomy" id="1748243"/>
    <lineage>
        <taxon>Bacteria</taxon>
        <taxon>Pseudomonadati</taxon>
        <taxon>Pseudomonadota</taxon>
        <taxon>Gammaproteobacteria</taxon>
        <taxon>Candidatus Tenderiales</taxon>
        <taxon>Candidatus Tenderiaceae</taxon>
        <taxon>Candidatus Tenderia</taxon>
    </lineage>
</organism>